<name>A0A6A4GJU6_9AGAR</name>
<dbReference type="AlphaFoldDB" id="A0A6A4GJU6"/>
<accession>A0A6A4GJU6</accession>
<organism evidence="2 3">
    <name type="scientific">Gymnopus androsaceus JB14</name>
    <dbReference type="NCBI Taxonomy" id="1447944"/>
    <lineage>
        <taxon>Eukaryota</taxon>
        <taxon>Fungi</taxon>
        <taxon>Dikarya</taxon>
        <taxon>Basidiomycota</taxon>
        <taxon>Agaricomycotina</taxon>
        <taxon>Agaricomycetes</taxon>
        <taxon>Agaricomycetidae</taxon>
        <taxon>Agaricales</taxon>
        <taxon>Marasmiineae</taxon>
        <taxon>Omphalotaceae</taxon>
        <taxon>Gymnopus</taxon>
    </lineage>
</organism>
<protein>
    <submittedName>
        <fullName evidence="2">Uncharacterized protein</fullName>
    </submittedName>
</protein>
<feature type="region of interest" description="Disordered" evidence="1">
    <location>
        <begin position="65"/>
        <end position="93"/>
    </location>
</feature>
<evidence type="ECO:0000313" key="2">
    <source>
        <dbReference type="EMBL" id="KAE9385613.1"/>
    </source>
</evidence>
<reference evidence="2" key="1">
    <citation type="journal article" date="2019" name="Environ. Microbiol.">
        <title>Fungal ecological strategies reflected in gene transcription - a case study of two litter decomposers.</title>
        <authorList>
            <person name="Barbi F."/>
            <person name="Kohler A."/>
            <person name="Barry K."/>
            <person name="Baskaran P."/>
            <person name="Daum C."/>
            <person name="Fauchery L."/>
            <person name="Ihrmark K."/>
            <person name="Kuo A."/>
            <person name="LaButti K."/>
            <person name="Lipzen A."/>
            <person name="Morin E."/>
            <person name="Grigoriev I.V."/>
            <person name="Henrissat B."/>
            <person name="Lindahl B."/>
            <person name="Martin F."/>
        </authorList>
    </citation>
    <scope>NUCLEOTIDE SEQUENCE</scope>
    <source>
        <strain evidence="2">JB14</strain>
    </source>
</reference>
<dbReference type="Proteomes" id="UP000799118">
    <property type="component" value="Unassembled WGS sequence"/>
</dbReference>
<dbReference type="EMBL" id="ML769963">
    <property type="protein sequence ID" value="KAE9385613.1"/>
    <property type="molecule type" value="Genomic_DNA"/>
</dbReference>
<gene>
    <name evidence="2" type="ORF">BT96DRAFT_1006883</name>
</gene>
<keyword evidence="3" id="KW-1185">Reference proteome</keyword>
<proteinExistence type="predicted"/>
<evidence type="ECO:0000313" key="3">
    <source>
        <dbReference type="Proteomes" id="UP000799118"/>
    </source>
</evidence>
<evidence type="ECO:0000256" key="1">
    <source>
        <dbReference type="SAM" id="MobiDB-lite"/>
    </source>
</evidence>
<sequence length="120" mass="13340">MPVGFVISAKLQGGVIVGWRRRKVITVDAAESDIAREGIAAAPGASRRRKIARKTSAWLDVEKDSTHHSYSHTQDRRVTYHQRNAFDGDERRGDTSLDDFDLGKAIMAMTLIARNPIPIP</sequence>